<dbReference type="Gene3D" id="3.40.50.1820">
    <property type="entry name" value="alpha/beta hydrolase"/>
    <property type="match status" value="1"/>
</dbReference>
<comment type="caution">
    <text evidence="3">The sequence shown here is derived from an EMBL/GenBank/DDBJ whole genome shotgun (WGS) entry which is preliminary data.</text>
</comment>
<accession>A0ABW5S0Q6</accession>
<evidence type="ECO:0000313" key="4">
    <source>
        <dbReference type="Proteomes" id="UP001597399"/>
    </source>
</evidence>
<dbReference type="Pfam" id="PF20434">
    <property type="entry name" value="BD-FAE"/>
    <property type="match status" value="1"/>
</dbReference>
<dbReference type="InterPro" id="IPR049492">
    <property type="entry name" value="BD-FAE-like_dom"/>
</dbReference>
<gene>
    <name evidence="3" type="ORF">ACFSUE_06950</name>
</gene>
<sequence>MIIKTEQLWKNDKKTDYVAYLMDNSTDIEPNRKHSAMIICGGGGFMRITDREKEPVALYFLNQGFQSFVLNYTTDSSDSGVYPSPVFDLAKLVLTIREHAKEWNVDSDKVCVIGFSAGGTICASLATQWHESFLSEKLSTSNEFLKPNAVILCYPLLDFHYQSQKIAEDENKDQLLKLVGMKKKDFLDMAMQAASGKHPSEDYLMRISPINHISPATPPIFIWGTADDNMIYVGQLIKFVEKLNDNKIPYEFHMFESGNHGSSLGNYNTVENGELLNFDIAIWTELAISFLTRHLNTAVVHPPTL</sequence>
<dbReference type="RefSeq" id="WP_253059976.1">
    <property type="nucleotide sequence ID" value="NZ_JAMXWM010000005.1"/>
</dbReference>
<protein>
    <submittedName>
        <fullName evidence="3">Alpha/beta hydrolase</fullName>
    </submittedName>
</protein>
<reference evidence="4" key="1">
    <citation type="journal article" date="2019" name="Int. J. Syst. Evol. Microbiol.">
        <title>The Global Catalogue of Microorganisms (GCM) 10K type strain sequencing project: providing services to taxonomists for standard genome sequencing and annotation.</title>
        <authorList>
            <consortium name="The Broad Institute Genomics Platform"/>
            <consortium name="The Broad Institute Genome Sequencing Center for Infectious Disease"/>
            <person name="Wu L."/>
            <person name="Ma J."/>
        </authorList>
    </citation>
    <scope>NUCLEOTIDE SEQUENCE [LARGE SCALE GENOMIC DNA]</scope>
    <source>
        <strain evidence="4">TISTR 2466</strain>
    </source>
</reference>
<proteinExistence type="predicted"/>
<dbReference type="PANTHER" id="PTHR48081">
    <property type="entry name" value="AB HYDROLASE SUPERFAMILY PROTEIN C4A8.06C"/>
    <property type="match status" value="1"/>
</dbReference>
<dbReference type="InterPro" id="IPR029058">
    <property type="entry name" value="AB_hydrolase_fold"/>
</dbReference>
<dbReference type="PANTHER" id="PTHR48081:SF6">
    <property type="entry name" value="PEPTIDASE S9 PROLYL OLIGOPEPTIDASE CATALYTIC DOMAIN-CONTAINING PROTEIN"/>
    <property type="match status" value="1"/>
</dbReference>
<dbReference type="InterPro" id="IPR050300">
    <property type="entry name" value="GDXG_lipolytic_enzyme"/>
</dbReference>
<evidence type="ECO:0000313" key="3">
    <source>
        <dbReference type="EMBL" id="MFD2693370.1"/>
    </source>
</evidence>
<name>A0ABW5S0Q6_9BACL</name>
<evidence type="ECO:0000259" key="2">
    <source>
        <dbReference type="Pfam" id="PF20434"/>
    </source>
</evidence>
<dbReference type="GO" id="GO:0016787">
    <property type="term" value="F:hydrolase activity"/>
    <property type="evidence" value="ECO:0007669"/>
    <property type="project" value="UniProtKB-KW"/>
</dbReference>
<dbReference type="Proteomes" id="UP001597399">
    <property type="component" value="Unassembled WGS sequence"/>
</dbReference>
<evidence type="ECO:0000256" key="1">
    <source>
        <dbReference type="ARBA" id="ARBA00022801"/>
    </source>
</evidence>
<keyword evidence="4" id="KW-1185">Reference proteome</keyword>
<keyword evidence="1 3" id="KW-0378">Hydrolase</keyword>
<dbReference type="SUPFAM" id="SSF53474">
    <property type="entry name" value="alpha/beta-Hydrolases"/>
    <property type="match status" value="1"/>
</dbReference>
<dbReference type="EMBL" id="JBHUMQ010000017">
    <property type="protein sequence ID" value="MFD2693370.1"/>
    <property type="molecule type" value="Genomic_DNA"/>
</dbReference>
<feature type="domain" description="BD-FAE-like" evidence="2">
    <location>
        <begin position="32"/>
        <end position="243"/>
    </location>
</feature>
<organism evidence="3 4">
    <name type="scientific">Sporolactobacillus shoreicorticis</name>
    <dbReference type="NCBI Taxonomy" id="1923877"/>
    <lineage>
        <taxon>Bacteria</taxon>
        <taxon>Bacillati</taxon>
        <taxon>Bacillota</taxon>
        <taxon>Bacilli</taxon>
        <taxon>Bacillales</taxon>
        <taxon>Sporolactobacillaceae</taxon>
        <taxon>Sporolactobacillus</taxon>
    </lineage>
</organism>